<feature type="transmembrane region" description="Helical" evidence="1">
    <location>
        <begin position="191"/>
        <end position="210"/>
    </location>
</feature>
<organism evidence="2 3">
    <name type="scientific">Prevotella denticola CRIS 18C-A</name>
    <dbReference type="NCBI Taxonomy" id="944557"/>
    <lineage>
        <taxon>Bacteria</taxon>
        <taxon>Pseudomonadati</taxon>
        <taxon>Bacteroidota</taxon>
        <taxon>Bacteroidia</taxon>
        <taxon>Bacteroidales</taxon>
        <taxon>Prevotellaceae</taxon>
        <taxon>Prevotella</taxon>
    </lineage>
</organism>
<accession>F0H5A2</accession>
<evidence type="ECO:0000313" key="3">
    <source>
        <dbReference type="Proteomes" id="UP000003155"/>
    </source>
</evidence>
<dbReference type="Pfam" id="PF19558">
    <property type="entry name" value="DUF6080"/>
    <property type="match status" value="1"/>
</dbReference>
<dbReference type="Proteomes" id="UP000003155">
    <property type="component" value="Unassembled WGS sequence"/>
</dbReference>
<reference evidence="2 3" key="1">
    <citation type="submission" date="2011-02" db="EMBL/GenBank/DDBJ databases">
        <authorList>
            <person name="Durkin A.S."/>
            <person name="Madupu R."/>
            <person name="Torralba M."/>
            <person name="Gillis M."/>
            <person name="Methe B."/>
            <person name="Sutton G."/>
            <person name="Nelson K.E."/>
        </authorList>
    </citation>
    <scope>NUCLEOTIDE SEQUENCE [LARGE SCALE GENOMIC DNA]</scope>
    <source>
        <strain evidence="2 3">CRIS 18C-A</strain>
    </source>
</reference>
<feature type="transmembrane region" description="Helical" evidence="1">
    <location>
        <begin position="452"/>
        <end position="472"/>
    </location>
</feature>
<feature type="transmembrane region" description="Helical" evidence="1">
    <location>
        <begin position="107"/>
        <end position="126"/>
    </location>
</feature>
<dbReference type="EMBL" id="AEXO01000027">
    <property type="protein sequence ID" value="EGC87004.1"/>
    <property type="molecule type" value="Genomic_DNA"/>
</dbReference>
<feature type="transmembrane region" description="Helical" evidence="1">
    <location>
        <begin position="81"/>
        <end position="101"/>
    </location>
</feature>
<dbReference type="InterPro" id="IPR045726">
    <property type="entry name" value="DUF6080"/>
</dbReference>
<feature type="transmembrane region" description="Helical" evidence="1">
    <location>
        <begin position="368"/>
        <end position="389"/>
    </location>
</feature>
<feature type="transmembrane region" description="Helical" evidence="1">
    <location>
        <begin position="396"/>
        <end position="416"/>
    </location>
</feature>
<dbReference type="AlphaFoldDB" id="F0H5A2"/>
<gene>
    <name evidence="2" type="ORF">HMPREF9303_0464</name>
</gene>
<protein>
    <submittedName>
        <fullName evidence="2">Putative membrane protein</fullName>
    </submittedName>
</protein>
<feature type="transmembrane region" description="Helical" evidence="1">
    <location>
        <begin position="12"/>
        <end position="32"/>
    </location>
</feature>
<evidence type="ECO:0000313" key="2">
    <source>
        <dbReference type="EMBL" id="EGC87004.1"/>
    </source>
</evidence>
<keyword evidence="1" id="KW-0812">Transmembrane</keyword>
<keyword evidence="3" id="KW-1185">Reference proteome</keyword>
<evidence type="ECO:0000256" key="1">
    <source>
        <dbReference type="SAM" id="Phobius"/>
    </source>
</evidence>
<name>F0H5A2_9BACT</name>
<sequence>MLMQIFKIKKEERFAAGLFFYWQLLMQIAVIIRYYPRFSVITKDYRKVFLDWFHISGFDPLTYCVVTDWSTAYNVYRHPLLAFYFYPVYLINRALMALTGINCTQFLVAALLLFCSLYAFLLMIRIGRELIFLSQKEATLLGFLLFSFAYVMLSTISPDHFIFSLFLILIVIYVTGKQMQKGRRLKKRQTILLFLLTAGISLNNGLKVILANCFSRGKSFFRPSNLLFAILLPSAALWGFSEWENKTFVADGVHTRQVKRARAIKNEKAHMLAVFRDTTQLKDSAGQVAAFDRIWKIHRQEQIRERDKEPQYAHAGTPVSKRPFLNWTDITTSRATTLVENLFGESIQLHSCNTLGDVMRDRPVIVHYSWPGNYIIEAGIILLFAAGLWAGRRSRLLWLAFSFFSLDMVLHIGLGFGINEVYIMTAHWAYVIPVSIGFLIKGSTGKRRNAITALTAVLTLYLITYNSILTLLSL</sequence>
<proteinExistence type="predicted"/>
<dbReference type="RefSeq" id="WP_004352272.1">
    <property type="nucleotide sequence ID" value="NZ_AEXO01000027.1"/>
</dbReference>
<keyword evidence="1" id="KW-1133">Transmembrane helix</keyword>
<feature type="transmembrane region" description="Helical" evidence="1">
    <location>
        <begin position="422"/>
        <end position="440"/>
    </location>
</feature>
<keyword evidence="1" id="KW-0472">Membrane</keyword>
<comment type="caution">
    <text evidence="2">The sequence shown here is derived from an EMBL/GenBank/DDBJ whole genome shotgun (WGS) entry which is preliminary data.</text>
</comment>